<keyword evidence="2" id="KW-0547">Nucleotide-binding</keyword>
<accession>A0AAD0QJJ9</accession>
<reference evidence="3 5" key="1">
    <citation type="submission" date="2017-10" db="EMBL/GenBank/DDBJ databases">
        <title>Genomics of the genus Arcobacter.</title>
        <authorList>
            <person name="Perez-Cataluna A."/>
            <person name="Figueras M.J."/>
        </authorList>
    </citation>
    <scope>NUCLEOTIDE SEQUENCE [LARGE SCALE GENOMIC DNA]</scope>
    <source>
        <strain evidence="3 5">LMG 25534</strain>
    </source>
</reference>
<dbReference type="SUPFAM" id="SSF52980">
    <property type="entry name" value="Restriction endonuclease-like"/>
    <property type="match status" value="1"/>
</dbReference>
<reference evidence="2 4" key="2">
    <citation type="submission" date="2018-07" db="EMBL/GenBank/DDBJ databases">
        <title>Complete genome of the Arcobacter trophiarum type strain LMG 25534.</title>
        <authorList>
            <person name="Miller W.G."/>
            <person name="Yee E."/>
        </authorList>
    </citation>
    <scope>NUCLEOTIDE SEQUENCE [LARGE SCALE GENOMIC DNA]</scope>
    <source>
        <strain evidence="2 4">LMG 25534</strain>
    </source>
</reference>
<dbReference type="RefSeq" id="WP_115427758.1">
    <property type="nucleotide sequence ID" value="NZ_CP031367.1"/>
</dbReference>
<keyword evidence="2" id="KW-0378">Hydrolase</keyword>
<evidence type="ECO:0000259" key="1">
    <source>
        <dbReference type="Pfam" id="PF12705"/>
    </source>
</evidence>
<keyword evidence="5" id="KW-1185">Reference proteome</keyword>
<dbReference type="InterPro" id="IPR011604">
    <property type="entry name" value="PDDEXK-like_dom_sf"/>
</dbReference>
<feature type="domain" description="PD-(D/E)XK endonuclease-like" evidence="1">
    <location>
        <begin position="547"/>
        <end position="782"/>
    </location>
</feature>
<dbReference type="Pfam" id="PF12705">
    <property type="entry name" value="PDDEXK_1"/>
    <property type="match status" value="1"/>
</dbReference>
<organism evidence="2 4">
    <name type="scientific">Aliarcobacter trophiarum LMG 25534</name>
    <dbReference type="NCBI Taxonomy" id="1032241"/>
    <lineage>
        <taxon>Bacteria</taxon>
        <taxon>Pseudomonadati</taxon>
        <taxon>Campylobacterota</taxon>
        <taxon>Epsilonproteobacteria</taxon>
        <taxon>Campylobacterales</taxon>
        <taxon>Arcobacteraceae</taxon>
        <taxon>Aliarcobacter</taxon>
    </lineage>
</organism>
<dbReference type="InterPro" id="IPR027417">
    <property type="entry name" value="P-loop_NTPase"/>
</dbReference>
<dbReference type="GO" id="GO:0004386">
    <property type="term" value="F:helicase activity"/>
    <property type="evidence" value="ECO:0007669"/>
    <property type="project" value="UniProtKB-KW"/>
</dbReference>
<evidence type="ECO:0000313" key="2">
    <source>
        <dbReference type="EMBL" id="AXK48215.1"/>
    </source>
</evidence>
<sequence>MLSKKKLIIFPTQRAIRSYLERKKSLNTLLPTCLTIDDFLKKSIYFENKIYCDEEQRVLLLSEAVKDIDIRKLGISSSFTKFLTQSEYIYRFFLEISSEDIEINDIKTKDTYEFYSEHLAILNEVLKNYKELLDKNLFVDRVNLKDNYKINIEYLKLFEDITINFEGYFTKQEFEIIEKIAQVKEIKIAFFSNIYNQKSLQIFKEMNFDLKLDYNYIVNLSKKEIISEIVLERDIKNIEIKGFSSRLNQIAYIKSSVVNCVNMGINPNNIAIVLPDESFSSSLELFDKEKYFNFAMGKSILNKNLYQKVDAIYNFIIEDDIKNREKIKFLGIDINFIEKEIRENWNRVCKKDKFLEITDFLKTSEQNIELIEKYDELVYKLSFVLFSQNFDLRLKDIYKIFLQKLAKLSLDDAHSGKITVMGLLETRLIDFEAIIICDFNNSFIPKISLKDKFLSTKVKYLSNLPTKNDRENLQKYYYKKLINSSKNIFISYVSSKESEISKFAYELFGDIKSSINDDIYKDILYKSRKLEFKDEEILKEIDLTKQTWSASSLKMFLECKRRWYLNYILKLKEHTISKLPKSFELGNIVHSVLEEYYKSKNANIDEIFLKHKSNNPFLTLDLEVFKHNILELLEDDKKRLETRQIVDIEKKFSINYRDFELIGVIDRVDKLLNSEDNFELIDYKTSRSLKIDTINTYSKSCNFQLEFYFLAIKNLYETANIKAFYYDIFQNSLKEEIVLSEKLELLQTIFDDLKEQSKSEIDFCKTQDKTLCLYCPYKIICNRE</sequence>
<name>A0AAD0QJJ9_9BACT</name>
<protein>
    <submittedName>
        <fullName evidence="2">AddAB recombination complex, helicase AddB</fullName>
    </submittedName>
</protein>
<dbReference type="SUPFAM" id="SSF52540">
    <property type="entry name" value="P-loop containing nucleoside triphosphate hydrolases"/>
    <property type="match status" value="1"/>
</dbReference>
<dbReference type="Proteomes" id="UP000289132">
    <property type="component" value="Unassembled WGS sequence"/>
</dbReference>
<dbReference type="KEGG" id="atp:ATR_0330"/>
<dbReference type="Gene3D" id="3.90.320.10">
    <property type="match status" value="1"/>
</dbReference>
<gene>
    <name evidence="2" type="primary">addB</name>
    <name evidence="2" type="ORF">ATR_0330</name>
    <name evidence="3" type="ORF">CRU87_01065</name>
</gene>
<dbReference type="AlphaFoldDB" id="A0AAD0QJJ9"/>
<proteinExistence type="predicted"/>
<dbReference type="InterPro" id="IPR038726">
    <property type="entry name" value="PDDEXK_AddAB-type"/>
</dbReference>
<keyword evidence="2" id="KW-0067">ATP-binding</keyword>
<dbReference type="Proteomes" id="UP000254504">
    <property type="component" value="Chromosome"/>
</dbReference>
<evidence type="ECO:0000313" key="5">
    <source>
        <dbReference type="Proteomes" id="UP000289132"/>
    </source>
</evidence>
<evidence type="ECO:0000313" key="3">
    <source>
        <dbReference type="EMBL" id="RXJ93110.1"/>
    </source>
</evidence>
<keyword evidence="2" id="KW-0347">Helicase</keyword>
<dbReference type="EMBL" id="CP031367">
    <property type="protein sequence ID" value="AXK48215.1"/>
    <property type="molecule type" value="Genomic_DNA"/>
</dbReference>
<dbReference type="InterPro" id="IPR011335">
    <property type="entry name" value="Restrct_endonuc-II-like"/>
</dbReference>
<evidence type="ECO:0000313" key="4">
    <source>
        <dbReference type="Proteomes" id="UP000254504"/>
    </source>
</evidence>
<dbReference type="EMBL" id="PDKD01000001">
    <property type="protein sequence ID" value="RXJ93110.1"/>
    <property type="molecule type" value="Genomic_DNA"/>
</dbReference>